<keyword evidence="2" id="KW-1185">Reference proteome</keyword>
<dbReference type="SUPFAM" id="SSF52047">
    <property type="entry name" value="RNI-like"/>
    <property type="match status" value="1"/>
</dbReference>
<comment type="caution">
    <text evidence="1">The sequence shown here is derived from an EMBL/GenBank/DDBJ whole genome shotgun (WGS) entry which is preliminary data.</text>
</comment>
<dbReference type="GeneID" id="6012307"/>
<dbReference type="EMBL" id="AACS02000008">
    <property type="protein sequence ID" value="EAU86116.2"/>
    <property type="molecule type" value="Genomic_DNA"/>
</dbReference>
<dbReference type="AlphaFoldDB" id="A8NRF1"/>
<evidence type="ECO:0000313" key="1">
    <source>
        <dbReference type="EMBL" id="EAU86116.2"/>
    </source>
</evidence>
<proteinExistence type="predicted"/>
<dbReference type="OrthoDB" id="2269034at2759"/>
<dbReference type="KEGG" id="cci:CC1G_07195"/>
<reference evidence="1 2" key="1">
    <citation type="journal article" date="2010" name="Proc. Natl. Acad. Sci. U.S.A.">
        <title>Insights into evolution of multicellular fungi from the assembled chromosomes of the mushroom Coprinopsis cinerea (Coprinus cinereus).</title>
        <authorList>
            <person name="Stajich J.E."/>
            <person name="Wilke S.K."/>
            <person name="Ahren D."/>
            <person name="Au C.H."/>
            <person name="Birren B.W."/>
            <person name="Borodovsky M."/>
            <person name="Burns C."/>
            <person name="Canback B."/>
            <person name="Casselton L.A."/>
            <person name="Cheng C.K."/>
            <person name="Deng J."/>
            <person name="Dietrich F.S."/>
            <person name="Fargo D.C."/>
            <person name="Farman M.L."/>
            <person name="Gathman A.C."/>
            <person name="Goldberg J."/>
            <person name="Guigo R."/>
            <person name="Hoegger P.J."/>
            <person name="Hooker J.B."/>
            <person name="Huggins A."/>
            <person name="James T.Y."/>
            <person name="Kamada T."/>
            <person name="Kilaru S."/>
            <person name="Kodira C."/>
            <person name="Kues U."/>
            <person name="Kupfer D."/>
            <person name="Kwan H.S."/>
            <person name="Lomsadze A."/>
            <person name="Li W."/>
            <person name="Lilly W.W."/>
            <person name="Ma L.J."/>
            <person name="Mackey A.J."/>
            <person name="Manning G."/>
            <person name="Martin F."/>
            <person name="Muraguchi H."/>
            <person name="Natvig D.O."/>
            <person name="Palmerini H."/>
            <person name="Ramesh M.A."/>
            <person name="Rehmeyer C.J."/>
            <person name="Roe B.A."/>
            <person name="Shenoy N."/>
            <person name="Stanke M."/>
            <person name="Ter-Hovhannisyan V."/>
            <person name="Tunlid A."/>
            <person name="Velagapudi R."/>
            <person name="Vision T.J."/>
            <person name="Zeng Q."/>
            <person name="Zolan M.E."/>
            <person name="Pukkila P.J."/>
        </authorList>
    </citation>
    <scope>NUCLEOTIDE SEQUENCE [LARGE SCALE GENOMIC DNA]</scope>
    <source>
        <strain evidence="2">Okayama-7 / 130 / ATCC MYA-4618 / FGSC 9003</strain>
    </source>
</reference>
<dbReference type="VEuPathDB" id="FungiDB:CC1G_07195"/>
<evidence type="ECO:0000313" key="2">
    <source>
        <dbReference type="Proteomes" id="UP000001861"/>
    </source>
</evidence>
<gene>
    <name evidence="1" type="ORF">CC1G_07195</name>
</gene>
<organism evidence="1 2">
    <name type="scientific">Coprinopsis cinerea (strain Okayama-7 / 130 / ATCC MYA-4618 / FGSC 9003)</name>
    <name type="common">Inky cap fungus</name>
    <name type="synonym">Hormographiella aspergillata</name>
    <dbReference type="NCBI Taxonomy" id="240176"/>
    <lineage>
        <taxon>Eukaryota</taxon>
        <taxon>Fungi</taxon>
        <taxon>Dikarya</taxon>
        <taxon>Basidiomycota</taxon>
        <taxon>Agaricomycotina</taxon>
        <taxon>Agaricomycetes</taxon>
        <taxon>Agaricomycetidae</taxon>
        <taxon>Agaricales</taxon>
        <taxon>Agaricineae</taxon>
        <taxon>Psathyrellaceae</taxon>
        <taxon>Coprinopsis</taxon>
    </lineage>
</organism>
<protein>
    <submittedName>
        <fullName evidence="1">Uncharacterized protein</fullName>
    </submittedName>
</protein>
<dbReference type="Proteomes" id="UP000001861">
    <property type="component" value="Unassembled WGS sequence"/>
</dbReference>
<sequence>MSASEVPTAVDSSPLQSIPIEILRQVFVAGYPVIDIRRPESFVGRLSAVCFQWRSAIINTPELWSDIDLSFDSSIEQMHSSSASNHLPKSVNLLVDLILQRSKRYPLSIRFEPTACFASIASVMARLLAHSKRWIRASFNCQIITTYYGGFPLSQSFNNLQSLTLEGPGRFTMLCKPPKLRKLTITSFQMVTPSDLNVPWDRLASLTISISDALIHYLPSLWRATTQLDALDITLLALQGGRRPASASFSGAHQVDLPALSTFKLVSTLDQSANILLQTIKARNLNILSLCNAPGPPSVSRRRSHNLRSEDLKCVSNFLGRSDCQLQQFQIFGFDKTTSYSILALEGIKTVNRIHLSGIWGSEELLRDLSRYSLEANIVDMLPNLEHITLSHMDWVEMDSLVETVVKFLCSRLYVSNPYPDKDSKTCGYRYLKQATISDTWMVRRIVSRLQEELPPWSFSWDFHAFDWGKPVLSYQYRMSLVAEVETPKA</sequence>
<name>A8NRF1_COPC7</name>
<accession>A8NRF1</accession>
<dbReference type="HOGENOM" id="CLU_556689_0_0_1"/>
<dbReference type="InParanoid" id="A8NRF1"/>
<dbReference type="RefSeq" id="XP_001835771.2">
    <property type="nucleotide sequence ID" value="XM_001835719.2"/>
</dbReference>